<dbReference type="Proteomes" id="UP000887540">
    <property type="component" value="Unplaced"/>
</dbReference>
<feature type="compositionally biased region" description="Basic and acidic residues" evidence="1">
    <location>
        <begin position="50"/>
        <end position="60"/>
    </location>
</feature>
<dbReference type="AlphaFoldDB" id="A0A914E2W5"/>
<dbReference type="WBParaSite" id="ACRNAN_scaffold5357.g29438.t1">
    <property type="protein sequence ID" value="ACRNAN_scaffold5357.g29438.t1"/>
    <property type="gene ID" value="ACRNAN_scaffold5357.g29438"/>
</dbReference>
<proteinExistence type="predicted"/>
<organism evidence="2 3">
    <name type="scientific">Acrobeloides nanus</name>
    <dbReference type="NCBI Taxonomy" id="290746"/>
    <lineage>
        <taxon>Eukaryota</taxon>
        <taxon>Metazoa</taxon>
        <taxon>Ecdysozoa</taxon>
        <taxon>Nematoda</taxon>
        <taxon>Chromadorea</taxon>
        <taxon>Rhabditida</taxon>
        <taxon>Tylenchina</taxon>
        <taxon>Cephalobomorpha</taxon>
        <taxon>Cephaloboidea</taxon>
        <taxon>Cephalobidae</taxon>
        <taxon>Acrobeloides</taxon>
    </lineage>
</organism>
<evidence type="ECO:0000256" key="1">
    <source>
        <dbReference type="SAM" id="MobiDB-lite"/>
    </source>
</evidence>
<accession>A0A914E2W5</accession>
<name>A0A914E2W5_9BILA</name>
<sequence length="72" mass="8438">MRDFVQTCLVKEVKDRPSYDQLAKMDFYTLYSNMADNDARLEKFMEPLILREDKTDEHPDSPSPIAEVDNNP</sequence>
<keyword evidence="2" id="KW-1185">Reference proteome</keyword>
<evidence type="ECO:0000313" key="2">
    <source>
        <dbReference type="Proteomes" id="UP000887540"/>
    </source>
</evidence>
<evidence type="ECO:0000313" key="3">
    <source>
        <dbReference type="WBParaSite" id="ACRNAN_scaffold5357.g29438.t1"/>
    </source>
</evidence>
<protein>
    <submittedName>
        <fullName evidence="3">Uncharacterized protein</fullName>
    </submittedName>
</protein>
<feature type="region of interest" description="Disordered" evidence="1">
    <location>
        <begin position="50"/>
        <end position="72"/>
    </location>
</feature>
<reference evidence="3" key="1">
    <citation type="submission" date="2022-11" db="UniProtKB">
        <authorList>
            <consortium name="WormBaseParasite"/>
        </authorList>
    </citation>
    <scope>IDENTIFICATION</scope>
</reference>